<keyword evidence="3" id="KW-1185">Reference proteome</keyword>
<sequence length="165" mass="18611">MPLKELVCQGTSNKLTQLGTFEDHFLSLQRMFNNCEVVLGNLEITYVQRNYDLSFLKTIQEVAGYVLIALNTVERIPLENLQIIRGNMFYENSYALAVLSNYDANKTGLKELPMRNLQGERLGGRGREAVNTESSSDGTIELVTLLCLGQDFYFYPVHVQSSSCV</sequence>
<accession>A0ABQ9UG25</accession>
<dbReference type="Gene3D" id="3.80.20.20">
    <property type="entry name" value="Receptor L-domain"/>
    <property type="match status" value="1"/>
</dbReference>
<feature type="domain" description="Receptor L-domain" evidence="1">
    <location>
        <begin position="34"/>
        <end position="117"/>
    </location>
</feature>
<protein>
    <recommendedName>
        <fullName evidence="1">Receptor L-domain domain-containing protein</fullName>
    </recommendedName>
</protein>
<evidence type="ECO:0000313" key="3">
    <source>
        <dbReference type="Proteomes" id="UP001266305"/>
    </source>
</evidence>
<dbReference type="InterPro" id="IPR000494">
    <property type="entry name" value="Rcpt_L-dom"/>
</dbReference>
<dbReference type="Proteomes" id="UP001266305">
    <property type="component" value="Unassembled WGS sequence"/>
</dbReference>
<name>A0ABQ9UG25_SAGOE</name>
<dbReference type="Pfam" id="PF01030">
    <property type="entry name" value="Recep_L_domain"/>
    <property type="match status" value="1"/>
</dbReference>
<comment type="caution">
    <text evidence="2">The sequence shown here is derived from an EMBL/GenBank/DDBJ whole genome shotgun (WGS) entry which is preliminary data.</text>
</comment>
<proteinExistence type="predicted"/>
<reference evidence="2 3" key="1">
    <citation type="submission" date="2023-05" db="EMBL/GenBank/DDBJ databases">
        <title>B98-5 Cell Line De Novo Hybrid Assembly: An Optical Mapping Approach.</title>
        <authorList>
            <person name="Kananen K."/>
            <person name="Auerbach J.A."/>
            <person name="Kautto E."/>
            <person name="Blachly J.S."/>
        </authorList>
    </citation>
    <scope>NUCLEOTIDE SEQUENCE [LARGE SCALE GENOMIC DNA]</scope>
    <source>
        <strain evidence="2">B95-8</strain>
        <tissue evidence="2">Cell line</tissue>
    </source>
</reference>
<evidence type="ECO:0000259" key="1">
    <source>
        <dbReference type="Pfam" id="PF01030"/>
    </source>
</evidence>
<evidence type="ECO:0000313" key="2">
    <source>
        <dbReference type="EMBL" id="KAK2096043.1"/>
    </source>
</evidence>
<dbReference type="InterPro" id="IPR036941">
    <property type="entry name" value="Rcpt_L-dom_sf"/>
</dbReference>
<gene>
    <name evidence="2" type="ORF">P7K49_025077</name>
</gene>
<dbReference type="EMBL" id="JASSZA010000012">
    <property type="protein sequence ID" value="KAK2096043.1"/>
    <property type="molecule type" value="Genomic_DNA"/>
</dbReference>
<dbReference type="SUPFAM" id="SSF52058">
    <property type="entry name" value="L domain-like"/>
    <property type="match status" value="1"/>
</dbReference>
<organism evidence="2 3">
    <name type="scientific">Saguinus oedipus</name>
    <name type="common">Cotton-top tamarin</name>
    <name type="synonym">Oedipomidas oedipus</name>
    <dbReference type="NCBI Taxonomy" id="9490"/>
    <lineage>
        <taxon>Eukaryota</taxon>
        <taxon>Metazoa</taxon>
        <taxon>Chordata</taxon>
        <taxon>Craniata</taxon>
        <taxon>Vertebrata</taxon>
        <taxon>Euteleostomi</taxon>
        <taxon>Mammalia</taxon>
        <taxon>Eutheria</taxon>
        <taxon>Euarchontoglires</taxon>
        <taxon>Primates</taxon>
        <taxon>Haplorrhini</taxon>
        <taxon>Platyrrhini</taxon>
        <taxon>Cebidae</taxon>
        <taxon>Callitrichinae</taxon>
        <taxon>Saguinus</taxon>
    </lineage>
</organism>